<keyword evidence="1" id="KW-0460">Magnesium</keyword>
<dbReference type="InterPro" id="IPR029044">
    <property type="entry name" value="Nucleotide-diphossugar_trans"/>
</dbReference>
<dbReference type="EMBL" id="DXHP01000152">
    <property type="protein sequence ID" value="HIW07022.1"/>
    <property type="molecule type" value="Genomic_DNA"/>
</dbReference>
<accession>A0A9D1TUP0</accession>
<dbReference type="AlphaFoldDB" id="A0A9D1TUP0"/>
<dbReference type="InterPro" id="IPR025877">
    <property type="entry name" value="MobA-like_NTP_Trfase"/>
</dbReference>
<reference evidence="3" key="2">
    <citation type="submission" date="2021-04" db="EMBL/GenBank/DDBJ databases">
        <authorList>
            <person name="Gilroy R."/>
        </authorList>
    </citation>
    <scope>NUCLEOTIDE SEQUENCE</scope>
    <source>
        <strain evidence="3">CHK160-9182</strain>
    </source>
</reference>
<name>A0A9D1TUP0_9GAMM</name>
<evidence type="ECO:0000313" key="3">
    <source>
        <dbReference type="EMBL" id="HIW07022.1"/>
    </source>
</evidence>
<evidence type="ECO:0000259" key="2">
    <source>
        <dbReference type="Pfam" id="PF12804"/>
    </source>
</evidence>
<dbReference type="Pfam" id="PF12804">
    <property type="entry name" value="NTP_transf_3"/>
    <property type="match status" value="1"/>
</dbReference>
<dbReference type="SUPFAM" id="SSF53448">
    <property type="entry name" value="Nucleotide-diphospho-sugar transferases"/>
    <property type="match status" value="1"/>
</dbReference>
<protein>
    <submittedName>
        <fullName evidence="3">Nucleotidyltransferase family protein</fullName>
    </submittedName>
</protein>
<feature type="domain" description="MobA-like NTP transferase" evidence="2">
    <location>
        <begin position="6"/>
        <end position="191"/>
    </location>
</feature>
<dbReference type="Proteomes" id="UP000823934">
    <property type="component" value="Unassembled WGS sequence"/>
</dbReference>
<gene>
    <name evidence="3" type="ORF">H9889_06820</name>
</gene>
<dbReference type="PANTHER" id="PTHR43777">
    <property type="entry name" value="MOLYBDENUM COFACTOR CYTIDYLYLTRANSFERASE"/>
    <property type="match status" value="1"/>
</dbReference>
<organism evidence="3 4">
    <name type="scientific">Candidatus Ignatzschineria merdigallinarum</name>
    <dbReference type="NCBI Taxonomy" id="2838621"/>
    <lineage>
        <taxon>Bacteria</taxon>
        <taxon>Pseudomonadati</taxon>
        <taxon>Pseudomonadota</taxon>
        <taxon>Gammaproteobacteria</taxon>
        <taxon>Cardiobacteriales</taxon>
        <taxon>Ignatzschineriaceae</taxon>
        <taxon>Ignatzschineria</taxon>
    </lineage>
</organism>
<dbReference type="PANTHER" id="PTHR43777:SF1">
    <property type="entry name" value="MOLYBDENUM COFACTOR CYTIDYLYLTRANSFERASE"/>
    <property type="match status" value="1"/>
</dbReference>
<reference evidence="3" key="1">
    <citation type="journal article" date="2021" name="PeerJ">
        <title>Extensive microbial diversity within the chicken gut microbiome revealed by metagenomics and culture.</title>
        <authorList>
            <person name="Gilroy R."/>
            <person name="Ravi A."/>
            <person name="Getino M."/>
            <person name="Pursley I."/>
            <person name="Horton D.L."/>
            <person name="Alikhan N.F."/>
            <person name="Baker D."/>
            <person name="Gharbi K."/>
            <person name="Hall N."/>
            <person name="Watson M."/>
            <person name="Adriaenssens E.M."/>
            <person name="Foster-Nyarko E."/>
            <person name="Jarju S."/>
            <person name="Secka A."/>
            <person name="Antonio M."/>
            <person name="Oren A."/>
            <person name="Chaudhuri R.R."/>
            <person name="La Ragione R."/>
            <person name="Hildebrand F."/>
            <person name="Pallen M.J."/>
        </authorList>
    </citation>
    <scope>NUCLEOTIDE SEQUENCE</scope>
    <source>
        <strain evidence="3">CHK160-9182</strain>
    </source>
</reference>
<sequence length="236" mass="25922">MTIGIIIMAAGKSHRFKAESNGVHKLISKVPGSELTVLEMTYQKVCKSYKPSEIVVVTNQDEPMVTLLAKTLGCRTLEIKTDGLGTSIANAMSILMTDPINNTDSHDQIEDEKLFKLENFKGIYLLPADLPFILSETLMLLKGILEKTTATTVRPVFNGISGHPVGFKQAAFSALCQLTGDEGARSVLTSYRPETISVFDTGILWDVDTPKDLMVKPHDPAWFSLDAKDLSLKYSL</sequence>
<evidence type="ECO:0000313" key="4">
    <source>
        <dbReference type="Proteomes" id="UP000823934"/>
    </source>
</evidence>
<evidence type="ECO:0000256" key="1">
    <source>
        <dbReference type="ARBA" id="ARBA00022842"/>
    </source>
</evidence>
<dbReference type="GO" id="GO:0016779">
    <property type="term" value="F:nucleotidyltransferase activity"/>
    <property type="evidence" value="ECO:0007669"/>
    <property type="project" value="UniProtKB-ARBA"/>
</dbReference>
<proteinExistence type="predicted"/>
<dbReference type="Gene3D" id="3.90.550.10">
    <property type="entry name" value="Spore Coat Polysaccharide Biosynthesis Protein SpsA, Chain A"/>
    <property type="match status" value="1"/>
</dbReference>
<dbReference type="CDD" id="cd04182">
    <property type="entry name" value="GT_2_like_f"/>
    <property type="match status" value="1"/>
</dbReference>
<comment type="caution">
    <text evidence="3">The sequence shown here is derived from an EMBL/GenBank/DDBJ whole genome shotgun (WGS) entry which is preliminary data.</text>
</comment>